<feature type="domain" description="HTH merR-type" evidence="1">
    <location>
        <begin position="54"/>
        <end position="103"/>
    </location>
</feature>
<protein>
    <recommendedName>
        <fullName evidence="5">Plasmid partitioning protein RepA</fullName>
    </recommendedName>
</protein>
<evidence type="ECO:0000259" key="2">
    <source>
        <dbReference type="Pfam" id="PF13614"/>
    </source>
</evidence>
<reference evidence="3" key="2">
    <citation type="submission" date="2021-08" db="EMBL/GenBank/DDBJ databases">
        <authorList>
            <person name="Tani A."/>
            <person name="Ola A."/>
            <person name="Ogura Y."/>
            <person name="Katsura K."/>
            <person name="Hayashi T."/>
        </authorList>
    </citation>
    <scope>NUCLEOTIDE SEQUENCE</scope>
    <source>
        <strain evidence="3">DSM 17168</strain>
    </source>
</reference>
<dbReference type="Gene3D" id="1.10.1660.10">
    <property type="match status" value="1"/>
</dbReference>
<dbReference type="InterPro" id="IPR050678">
    <property type="entry name" value="DNA_Partitioning_ATPase"/>
</dbReference>
<dbReference type="SUPFAM" id="SSF46955">
    <property type="entry name" value="Putative DNA-binding domain"/>
    <property type="match status" value="1"/>
</dbReference>
<proteinExistence type="predicted"/>
<dbReference type="NCBIfam" id="NF010443">
    <property type="entry name" value="PRK13869.1"/>
    <property type="match status" value="1"/>
</dbReference>
<evidence type="ECO:0000313" key="3">
    <source>
        <dbReference type="EMBL" id="GJE02998.1"/>
    </source>
</evidence>
<dbReference type="Gene3D" id="3.40.50.300">
    <property type="entry name" value="P-loop containing nucleotide triphosphate hydrolases"/>
    <property type="match status" value="1"/>
</dbReference>
<dbReference type="InterPro" id="IPR027417">
    <property type="entry name" value="P-loop_NTPase"/>
</dbReference>
<dbReference type="PANTHER" id="PTHR13696:SF52">
    <property type="entry name" value="PARA FAMILY PROTEIN CT_582"/>
    <property type="match status" value="1"/>
</dbReference>
<evidence type="ECO:0008006" key="5">
    <source>
        <dbReference type="Google" id="ProtNLM"/>
    </source>
</evidence>
<dbReference type="RefSeq" id="WP_238240335.1">
    <property type="nucleotide sequence ID" value="NZ_BPQQ01000066.1"/>
</dbReference>
<evidence type="ECO:0000313" key="4">
    <source>
        <dbReference type="Proteomes" id="UP001055153"/>
    </source>
</evidence>
<dbReference type="InterPro" id="IPR000551">
    <property type="entry name" value="MerR-type_HTH_dom"/>
</dbReference>
<name>A0ABQ4SKQ7_9HYPH</name>
<evidence type="ECO:0000259" key="1">
    <source>
        <dbReference type="Pfam" id="PF13411"/>
    </source>
</evidence>
<dbReference type="NCBIfam" id="TIGR03453">
    <property type="entry name" value="partition_RepA"/>
    <property type="match status" value="1"/>
</dbReference>
<keyword evidence="4" id="KW-1185">Reference proteome</keyword>
<reference evidence="3" key="1">
    <citation type="journal article" date="2021" name="Front. Microbiol.">
        <title>Comprehensive Comparative Genomics and Phenotyping of Methylobacterium Species.</title>
        <authorList>
            <person name="Alessa O."/>
            <person name="Ogura Y."/>
            <person name="Fujitani Y."/>
            <person name="Takami H."/>
            <person name="Hayashi T."/>
            <person name="Sahin N."/>
            <person name="Tani A."/>
        </authorList>
    </citation>
    <scope>NUCLEOTIDE SEQUENCE</scope>
    <source>
        <strain evidence="3">DSM 17168</strain>
    </source>
</reference>
<dbReference type="InterPro" id="IPR017818">
    <property type="entry name" value="Plasmid_partition_RepA"/>
</dbReference>
<organism evidence="3 4">
    <name type="scientific">Methylobacterium isbiliense</name>
    <dbReference type="NCBI Taxonomy" id="315478"/>
    <lineage>
        <taxon>Bacteria</taxon>
        <taxon>Pseudomonadati</taxon>
        <taxon>Pseudomonadota</taxon>
        <taxon>Alphaproteobacteria</taxon>
        <taxon>Hyphomicrobiales</taxon>
        <taxon>Methylobacteriaceae</taxon>
        <taxon>Methylobacterium</taxon>
    </lineage>
</organism>
<dbReference type="InterPro" id="IPR025669">
    <property type="entry name" value="AAA_dom"/>
</dbReference>
<dbReference type="CDD" id="cd02042">
    <property type="entry name" value="ParAB_family"/>
    <property type="match status" value="1"/>
</dbReference>
<dbReference type="Pfam" id="PF13614">
    <property type="entry name" value="AAA_31"/>
    <property type="match status" value="1"/>
</dbReference>
<feature type="domain" description="AAA" evidence="2">
    <location>
        <begin position="122"/>
        <end position="300"/>
    </location>
</feature>
<sequence length="408" mass="44909">MGRSSVETARRLAAEAPAAMDQLIANDARALSTQLQALRAKLFPPEARKRLRRFTSGEAAKLIGVTDSYLRHLSLGGDGPEPEKTSAGRRLYSLEQIHELRLLLAKAKASYVPARTGTEHLQIIAVTNFKGGSGKTTTAAHLAQFFALHGYRVLAVDLDPQASLSALFGYQPEFDVGEGETLYGAIRYDGNQRPLADIVRPTYFAGLDLVPGNLELQEFEHDTPKMLADRRHDSEGMFFARVESALATVNASYDVAVIDCPPQLGFLTMSALCAATSVLITVHPQMLDVASMNQFLAMTADMLAVVRKAGGNLQYDWLRYLVTRYEPNDGPQTQIVAFLRSLFDERVLTNMMVKSTAVSDAGLSKQTIYEAGRETMNRQTYDRAVESMDAVNREIESLIKKAWGRVTA</sequence>
<dbReference type="EMBL" id="BPQQ01000066">
    <property type="protein sequence ID" value="GJE02998.1"/>
    <property type="molecule type" value="Genomic_DNA"/>
</dbReference>
<dbReference type="InterPro" id="IPR009061">
    <property type="entry name" value="DNA-bd_dom_put_sf"/>
</dbReference>
<dbReference type="PANTHER" id="PTHR13696">
    <property type="entry name" value="P-LOOP CONTAINING NUCLEOSIDE TRIPHOSPHATE HYDROLASE"/>
    <property type="match status" value="1"/>
</dbReference>
<dbReference type="SUPFAM" id="SSF52540">
    <property type="entry name" value="P-loop containing nucleoside triphosphate hydrolases"/>
    <property type="match status" value="1"/>
</dbReference>
<comment type="caution">
    <text evidence="3">The sequence shown here is derived from an EMBL/GenBank/DDBJ whole genome shotgun (WGS) entry which is preliminary data.</text>
</comment>
<dbReference type="Proteomes" id="UP001055153">
    <property type="component" value="Unassembled WGS sequence"/>
</dbReference>
<accession>A0ABQ4SKQ7</accession>
<gene>
    <name evidence="3" type="ORF">GMJLKIPL_4949</name>
</gene>
<dbReference type="Pfam" id="PF13411">
    <property type="entry name" value="MerR_1"/>
    <property type="match status" value="1"/>
</dbReference>